<dbReference type="CDD" id="cd09857">
    <property type="entry name" value="PIN_EXO1"/>
    <property type="match status" value="1"/>
</dbReference>
<dbReference type="SUPFAM" id="SSF47807">
    <property type="entry name" value="5' to 3' exonuclease, C-terminal subdomain"/>
    <property type="match status" value="1"/>
</dbReference>
<feature type="domain" description="XPG-I" evidence="23">
    <location>
        <begin position="150"/>
        <end position="216"/>
    </location>
</feature>
<feature type="compositionally biased region" description="Polar residues" evidence="22">
    <location>
        <begin position="372"/>
        <end position="385"/>
    </location>
</feature>
<dbReference type="FunFam" id="3.40.50.1010:FF:000111">
    <property type="entry name" value="Exonuclease 1"/>
    <property type="match status" value="1"/>
</dbReference>
<evidence type="ECO:0000256" key="11">
    <source>
        <dbReference type="ARBA" id="ARBA00022842"/>
    </source>
</evidence>
<comment type="subcellular location">
    <subcellularLocation>
        <location evidence="2">Nucleus</location>
    </subcellularLocation>
</comment>
<proteinExistence type="inferred from homology"/>
<name>A0ABD3Q664_9STRA</name>
<dbReference type="InterPro" id="IPR037315">
    <property type="entry name" value="EXO1_H3TH"/>
</dbReference>
<dbReference type="Pfam" id="PF00867">
    <property type="entry name" value="XPG_I"/>
    <property type="match status" value="1"/>
</dbReference>
<gene>
    <name evidence="25" type="ORF">ACHAW5_002454</name>
</gene>
<sequence>MGVKGLLTCLQSITRSVSLERYRGLTAAVDAMSWLHKGVFACDVRVLARSQRGIQCDKPTSAELKCIEYTTNKAETLRVKFGIEVILVIDGDALPSKDEENMQRREERAKAFEKAMTAEKAKDSRSARRFYAQSCSVTHTMRYELIRKCNELGLAYLVAPYEADAQMARLAHTGVVDLVITEDSDILVYGCPRALFKVNFATYQGQEIQLMRDLGENAAPSFRNWTHDMFVFMCIISGCDYCKGVPGIGIKLAHKLVRIHRTPSKIFAALRAAGRMPPDFEEKFFIAFRTFRHQRVFCPSKQQIETLWPITGSNHGGSNGEWPFLGEYVEPHVARKIADGTLHPSKKIPWQEALKRHHECESMPTEVDRRMSSVNPDTRNQRIDNNQKSNIWYSLVYGQNDSNQRGDSSDQDTSKREVFSFFPKNKNHGAKEDMVETTAKSELAGKETRLPLQVICVGPDLPASKPKSNYVPPVHHRDLPIHFDEYASRLVGRAFNPISRKRKRLGNDGTKSANYVQKIWEKCVKIRESVVHEDQVLKINEKEKKTEGVNRFSKDQRREMPTFRFADEYENDYSKIDFCDSNNEKCDTLASFSVHNQAFDYTRQDCHLPVSGDELVYPSLDFYMPQLVGTHNFYPKDLDSAVTTCGEVYSGNRDTLVSSIFSHPPIFEPRTHDDPRQSRCLSEYTDTRSALFNDTDIDDELQTYHDLSDRYGINDYMVDFEGENLYEQLRTVTERNRSELLCHHLDTVGCAVEDFRTEERRKAMKAMYGSFNEDSVAGNVDSSFYWSECMFGGRDRHHDTVW</sequence>
<dbReference type="SMART" id="SM00484">
    <property type="entry name" value="XPGI"/>
    <property type="match status" value="1"/>
</dbReference>
<evidence type="ECO:0000313" key="25">
    <source>
        <dbReference type="EMBL" id="KAL3795487.1"/>
    </source>
</evidence>
<dbReference type="InterPro" id="IPR006086">
    <property type="entry name" value="XPG-I_dom"/>
</dbReference>
<evidence type="ECO:0000256" key="12">
    <source>
        <dbReference type="ARBA" id="ARBA00022859"/>
    </source>
</evidence>
<dbReference type="PANTHER" id="PTHR11081:SF65">
    <property type="entry name" value="DNA DAMAGE-INDUCIBLE PROTEIN DIN7-RELATED"/>
    <property type="match status" value="1"/>
</dbReference>
<dbReference type="InterPro" id="IPR006084">
    <property type="entry name" value="XPG/Rad2"/>
</dbReference>
<keyword evidence="9" id="KW-0378">Hydrolase</keyword>
<dbReference type="GO" id="GO:0004519">
    <property type="term" value="F:endonuclease activity"/>
    <property type="evidence" value="ECO:0007669"/>
    <property type="project" value="UniProtKB-KW"/>
</dbReference>
<evidence type="ECO:0000256" key="21">
    <source>
        <dbReference type="ARBA" id="ARBA00064664"/>
    </source>
</evidence>
<evidence type="ECO:0000313" key="26">
    <source>
        <dbReference type="Proteomes" id="UP001530315"/>
    </source>
</evidence>
<comment type="subunit">
    <text evidence="21">Interacts with the MLH1-PMS2 heterodimer via MLH1. Interacts with MSH3. Interacts with the MSH2-MSH6 heterodimer via MSH2, and this interaction may increase the processivity of the 5'-&gt;3' exonuclease activity. Interacts with PCNA, and this interaction may both stimulate the cryptic 3'-&gt;5' exonuclease activity and suppress the 5'-&gt;3' exonuclease activity. Interacts with WRN, and this interaction stimulates both the 5'-&gt;3' exonuclease activity and cleavage of 5'-overhanging flap structures. Interacts with RECQL/RECQ1, and this interaction stimulates cleavage of 5'-overhanging flap structures. Interacts with DNA helicase ZGRF1; the interaction is increased following DNA damage induction.</text>
</comment>
<dbReference type="Proteomes" id="UP001530315">
    <property type="component" value="Unassembled WGS sequence"/>
</dbReference>
<evidence type="ECO:0000256" key="15">
    <source>
        <dbReference type="ARBA" id="ARBA00023125"/>
    </source>
</evidence>
<dbReference type="GO" id="GO:0006281">
    <property type="term" value="P:DNA repair"/>
    <property type="evidence" value="ECO:0007669"/>
    <property type="project" value="UniProtKB-KW"/>
</dbReference>
<evidence type="ECO:0000256" key="9">
    <source>
        <dbReference type="ARBA" id="ARBA00022801"/>
    </source>
</evidence>
<evidence type="ECO:0000256" key="16">
    <source>
        <dbReference type="ARBA" id="ARBA00023128"/>
    </source>
</evidence>
<keyword evidence="18" id="KW-0539">Nucleus</keyword>
<feature type="region of interest" description="Disordered" evidence="22">
    <location>
        <begin position="421"/>
        <end position="442"/>
    </location>
</feature>
<evidence type="ECO:0000256" key="7">
    <source>
        <dbReference type="ARBA" id="ARBA00022759"/>
    </source>
</evidence>
<evidence type="ECO:0000256" key="20">
    <source>
        <dbReference type="ARBA" id="ARBA00057694"/>
    </source>
</evidence>
<keyword evidence="15" id="KW-0238">DNA-binding</keyword>
<dbReference type="InterPro" id="IPR006085">
    <property type="entry name" value="XPG_DNA_repair_N"/>
</dbReference>
<dbReference type="InterPro" id="IPR044752">
    <property type="entry name" value="PIN-like_EXO1"/>
</dbReference>
<comment type="similarity">
    <text evidence="3">Belongs to the XPG/RAD2 endonuclease family. EXO1 subfamily.</text>
</comment>
<accession>A0ABD3Q664</accession>
<keyword evidence="13" id="KW-0267">Excision nuclease</keyword>
<evidence type="ECO:0000256" key="8">
    <source>
        <dbReference type="ARBA" id="ARBA00022763"/>
    </source>
</evidence>
<dbReference type="InterPro" id="IPR008918">
    <property type="entry name" value="HhH2"/>
</dbReference>
<dbReference type="InterPro" id="IPR036279">
    <property type="entry name" value="5-3_exonuclease_C_sf"/>
</dbReference>
<keyword evidence="16" id="KW-0496">Mitochondrion</keyword>
<reference evidence="25 26" key="1">
    <citation type="submission" date="2024-10" db="EMBL/GenBank/DDBJ databases">
        <title>Updated reference genomes for cyclostephanoid diatoms.</title>
        <authorList>
            <person name="Roberts W.R."/>
            <person name="Alverson A.J."/>
        </authorList>
    </citation>
    <scope>NUCLEOTIDE SEQUENCE [LARGE SCALE GENOMIC DNA]</scope>
    <source>
        <strain evidence="25 26">AJA276-08</strain>
    </source>
</reference>
<dbReference type="EMBL" id="JALLAZ020000422">
    <property type="protein sequence ID" value="KAL3795487.1"/>
    <property type="molecule type" value="Genomic_DNA"/>
</dbReference>
<evidence type="ECO:0000256" key="10">
    <source>
        <dbReference type="ARBA" id="ARBA00022839"/>
    </source>
</evidence>
<evidence type="ECO:0008006" key="27">
    <source>
        <dbReference type="Google" id="ProtNLM"/>
    </source>
</evidence>
<dbReference type="SMART" id="SM00279">
    <property type="entry name" value="HhH2"/>
    <property type="match status" value="1"/>
</dbReference>
<dbReference type="GO" id="GO:0004527">
    <property type="term" value="F:exonuclease activity"/>
    <property type="evidence" value="ECO:0007669"/>
    <property type="project" value="UniProtKB-KW"/>
</dbReference>
<comment type="function">
    <text evidence="20">5'-&gt;3' double-stranded DNA exonuclease which may also possess a cryptic 3'-&gt;5' double-stranded DNA exonuclease activity. Functions in DNA mismatch repair (MMR) to excise mismatch-containing DNA tracts directed by strand breaks located either 5' or 3' to the mismatch. Also exhibits endonuclease activity against 5'-overhanging flap structures similar to those generated by displacement synthesis when DNA polymerase encounters the 5'-end of a downstream Okazaki fragment. Required for somatic hypermutation (SHM) and class switch recombination (CSR) of immunoglobulin genes. Essential for male and female meiosis.</text>
</comment>
<evidence type="ECO:0000256" key="13">
    <source>
        <dbReference type="ARBA" id="ARBA00022881"/>
    </source>
</evidence>
<dbReference type="AlphaFoldDB" id="A0ABD3Q664"/>
<keyword evidence="12" id="KW-0391">Immunity</keyword>
<dbReference type="PRINTS" id="PR00853">
    <property type="entry name" value="XPGRADSUPER"/>
</dbReference>
<dbReference type="GO" id="GO:0005634">
    <property type="term" value="C:nucleus"/>
    <property type="evidence" value="ECO:0007669"/>
    <property type="project" value="UniProtKB-SubCell"/>
</dbReference>
<dbReference type="SMART" id="SM00485">
    <property type="entry name" value="XPGN"/>
    <property type="match status" value="1"/>
</dbReference>
<feature type="domain" description="XPG N-terminal" evidence="24">
    <location>
        <begin position="1"/>
        <end position="111"/>
    </location>
</feature>
<dbReference type="CDD" id="cd09908">
    <property type="entry name" value="H3TH_EXO1"/>
    <property type="match status" value="1"/>
</dbReference>
<dbReference type="PANTHER" id="PTHR11081">
    <property type="entry name" value="FLAP ENDONUCLEASE FAMILY MEMBER"/>
    <property type="match status" value="1"/>
</dbReference>
<comment type="caution">
    <text evidence="25">The sequence shown here is derived from an EMBL/GenBank/DDBJ whole genome shotgun (WGS) entry which is preliminary data.</text>
</comment>
<keyword evidence="8" id="KW-0227">DNA damage</keyword>
<evidence type="ECO:0000256" key="1">
    <source>
        <dbReference type="ARBA" id="ARBA00001946"/>
    </source>
</evidence>
<feature type="region of interest" description="Disordered" evidence="22">
    <location>
        <begin position="359"/>
        <end position="385"/>
    </location>
</feature>
<dbReference type="InterPro" id="IPR029060">
    <property type="entry name" value="PIN-like_dom_sf"/>
</dbReference>
<keyword evidence="19" id="KW-0469">Meiosis</keyword>
<evidence type="ECO:0000256" key="3">
    <source>
        <dbReference type="ARBA" id="ARBA00010563"/>
    </source>
</evidence>
<dbReference type="Gene3D" id="3.40.50.1010">
    <property type="entry name" value="5'-nuclease"/>
    <property type="match status" value="1"/>
</dbReference>
<evidence type="ECO:0000259" key="23">
    <source>
        <dbReference type="SMART" id="SM00484"/>
    </source>
</evidence>
<keyword evidence="5" id="KW-0540">Nuclease</keyword>
<dbReference type="SUPFAM" id="SSF88723">
    <property type="entry name" value="PIN domain-like"/>
    <property type="match status" value="1"/>
</dbReference>
<comment type="cofactor">
    <cofactor evidence="1">
        <name>Mg(2+)</name>
        <dbReference type="ChEBI" id="CHEBI:18420"/>
    </cofactor>
</comment>
<dbReference type="Pfam" id="PF00752">
    <property type="entry name" value="XPG_N"/>
    <property type="match status" value="1"/>
</dbReference>
<evidence type="ECO:0000256" key="14">
    <source>
        <dbReference type="ARBA" id="ARBA00022990"/>
    </source>
</evidence>
<keyword evidence="4" id="KW-0597">Phosphoprotein</keyword>
<keyword evidence="14" id="KW-0007">Acetylation</keyword>
<evidence type="ECO:0000256" key="19">
    <source>
        <dbReference type="ARBA" id="ARBA00023254"/>
    </source>
</evidence>
<evidence type="ECO:0000256" key="18">
    <source>
        <dbReference type="ARBA" id="ARBA00023242"/>
    </source>
</evidence>
<organism evidence="25 26">
    <name type="scientific">Stephanodiscus triporus</name>
    <dbReference type="NCBI Taxonomy" id="2934178"/>
    <lineage>
        <taxon>Eukaryota</taxon>
        <taxon>Sar</taxon>
        <taxon>Stramenopiles</taxon>
        <taxon>Ochrophyta</taxon>
        <taxon>Bacillariophyta</taxon>
        <taxon>Coscinodiscophyceae</taxon>
        <taxon>Thalassiosirophycidae</taxon>
        <taxon>Stephanodiscales</taxon>
        <taxon>Stephanodiscaceae</taxon>
        <taxon>Stephanodiscus</taxon>
    </lineage>
</organism>
<dbReference type="GO" id="GO:0051321">
    <property type="term" value="P:meiotic cell cycle"/>
    <property type="evidence" value="ECO:0007669"/>
    <property type="project" value="UniProtKB-KW"/>
</dbReference>
<keyword evidence="6" id="KW-0479">Metal-binding</keyword>
<evidence type="ECO:0000259" key="24">
    <source>
        <dbReference type="SMART" id="SM00485"/>
    </source>
</evidence>
<dbReference type="FunFam" id="1.10.150.20:FF:000011">
    <property type="entry name" value="exonuclease 1"/>
    <property type="match status" value="1"/>
</dbReference>
<dbReference type="GO" id="GO:0046872">
    <property type="term" value="F:metal ion binding"/>
    <property type="evidence" value="ECO:0007669"/>
    <property type="project" value="UniProtKB-KW"/>
</dbReference>
<evidence type="ECO:0000256" key="2">
    <source>
        <dbReference type="ARBA" id="ARBA00004123"/>
    </source>
</evidence>
<keyword evidence="11" id="KW-0460">Magnesium</keyword>
<dbReference type="GO" id="GO:0002376">
    <property type="term" value="P:immune system process"/>
    <property type="evidence" value="ECO:0007669"/>
    <property type="project" value="UniProtKB-KW"/>
</dbReference>
<keyword evidence="17" id="KW-0234">DNA repair</keyword>
<keyword evidence="7" id="KW-0255">Endonuclease</keyword>
<keyword evidence="26" id="KW-1185">Reference proteome</keyword>
<evidence type="ECO:0000256" key="5">
    <source>
        <dbReference type="ARBA" id="ARBA00022722"/>
    </source>
</evidence>
<evidence type="ECO:0000256" key="4">
    <source>
        <dbReference type="ARBA" id="ARBA00022553"/>
    </source>
</evidence>
<dbReference type="GO" id="GO:0003677">
    <property type="term" value="F:DNA binding"/>
    <property type="evidence" value="ECO:0007669"/>
    <property type="project" value="UniProtKB-KW"/>
</dbReference>
<evidence type="ECO:0000256" key="17">
    <source>
        <dbReference type="ARBA" id="ARBA00023204"/>
    </source>
</evidence>
<protein>
    <recommendedName>
        <fullName evidence="27">Exonuclease 1</fullName>
    </recommendedName>
</protein>
<evidence type="ECO:0000256" key="22">
    <source>
        <dbReference type="SAM" id="MobiDB-lite"/>
    </source>
</evidence>
<keyword evidence="10" id="KW-0269">Exonuclease</keyword>
<feature type="compositionally biased region" description="Basic and acidic residues" evidence="22">
    <location>
        <begin position="359"/>
        <end position="371"/>
    </location>
</feature>
<dbReference type="Gene3D" id="1.10.150.20">
    <property type="entry name" value="5' to 3' exonuclease, C-terminal subdomain"/>
    <property type="match status" value="1"/>
</dbReference>
<evidence type="ECO:0000256" key="6">
    <source>
        <dbReference type="ARBA" id="ARBA00022723"/>
    </source>
</evidence>